<accession>A0AAV4DTG4</accession>
<organism evidence="2 3">
    <name type="scientific">Plakobranchus ocellatus</name>
    <dbReference type="NCBI Taxonomy" id="259542"/>
    <lineage>
        <taxon>Eukaryota</taxon>
        <taxon>Metazoa</taxon>
        <taxon>Spiralia</taxon>
        <taxon>Lophotrochozoa</taxon>
        <taxon>Mollusca</taxon>
        <taxon>Gastropoda</taxon>
        <taxon>Heterobranchia</taxon>
        <taxon>Euthyneura</taxon>
        <taxon>Panpulmonata</taxon>
        <taxon>Sacoglossa</taxon>
        <taxon>Placobranchoidea</taxon>
        <taxon>Plakobranchidae</taxon>
        <taxon>Plakobranchus</taxon>
    </lineage>
</organism>
<evidence type="ECO:0000256" key="1">
    <source>
        <dbReference type="SAM" id="MobiDB-lite"/>
    </source>
</evidence>
<evidence type="ECO:0000313" key="3">
    <source>
        <dbReference type="Proteomes" id="UP000735302"/>
    </source>
</evidence>
<keyword evidence="3" id="KW-1185">Reference proteome</keyword>
<protein>
    <submittedName>
        <fullName evidence="2">Uncharacterized protein</fullName>
    </submittedName>
</protein>
<evidence type="ECO:0000313" key="2">
    <source>
        <dbReference type="EMBL" id="GFO47598.1"/>
    </source>
</evidence>
<reference evidence="2 3" key="1">
    <citation type="journal article" date="2021" name="Elife">
        <title>Chloroplast acquisition without the gene transfer in kleptoplastic sea slugs, Plakobranchus ocellatus.</title>
        <authorList>
            <person name="Maeda T."/>
            <person name="Takahashi S."/>
            <person name="Yoshida T."/>
            <person name="Shimamura S."/>
            <person name="Takaki Y."/>
            <person name="Nagai Y."/>
            <person name="Toyoda A."/>
            <person name="Suzuki Y."/>
            <person name="Arimoto A."/>
            <person name="Ishii H."/>
            <person name="Satoh N."/>
            <person name="Nishiyama T."/>
            <person name="Hasebe M."/>
            <person name="Maruyama T."/>
            <person name="Minagawa J."/>
            <person name="Obokata J."/>
            <person name="Shigenobu S."/>
        </authorList>
    </citation>
    <scope>NUCLEOTIDE SEQUENCE [LARGE SCALE GENOMIC DNA]</scope>
</reference>
<dbReference type="EMBL" id="BLXT01008339">
    <property type="protein sequence ID" value="GFO47598.1"/>
    <property type="molecule type" value="Genomic_DNA"/>
</dbReference>
<feature type="region of interest" description="Disordered" evidence="1">
    <location>
        <begin position="57"/>
        <end position="86"/>
    </location>
</feature>
<gene>
    <name evidence="2" type="ORF">PoB_007410300</name>
</gene>
<comment type="caution">
    <text evidence="2">The sequence shown here is derived from an EMBL/GenBank/DDBJ whole genome shotgun (WGS) entry which is preliminary data.</text>
</comment>
<name>A0AAV4DTG4_9GAST</name>
<dbReference type="AlphaFoldDB" id="A0AAV4DTG4"/>
<proteinExistence type="predicted"/>
<sequence>MLSALRSLWVPTPSFLSPNSYLSLSLSPNPTFTYAHAVCIMARFRVYLAAETTSVGSVGDGRRYRSQSGKQERTVPRFPRRNSSVL</sequence>
<dbReference type="Proteomes" id="UP000735302">
    <property type="component" value="Unassembled WGS sequence"/>
</dbReference>